<protein>
    <submittedName>
        <fullName evidence="1">Uncharacterized protein</fullName>
    </submittedName>
</protein>
<proteinExistence type="predicted"/>
<dbReference type="EMBL" id="BLLI01000004">
    <property type="protein sequence ID" value="GFH41750.1"/>
    <property type="molecule type" value="Genomic_DNA"/>
</dbReference>
<dbReference type="InterPro" id="IPR046237">
    <property type="entry name" value="DUF6270"/>
</dbReference>
<dbReference type="RefSeq" id="WP_172207462.1">
    <property type="nucleotide sequence ID" value="NZ_BLLI01000004.1"/>
</dbReference>
<evidence type="ECO:0000313" key="1">
    <source>
        <dbReference type="EMBL" id="GFH41750.1"/>
    </source>
</evidence>
<gene>
    <name evidence="1" type="ORF">Hs30E_03010</name>
</gene>
<dbReference type="Proteomes" id="UP000480303">
    <property type="component" value="Unassembled WGS sequence"/>
</dbReference>
<reference evidence="1 2" key="1">
    <citation type="submission" date="2020-02" db="EMBL/GenBank/DDBJ databases">
        <title>Draft genome sequence of Lactococcus sp. Hs30E4-3.</title>
        <authorList>
            <person name="Noda S."/>
            <person name="Yuki M."/>
            <person name="Ohkuma M."/>
        </authorList>
    </citation>
    <scope>NUCLEOTIDE SEQUENCE [LARGE SCALE GENOMIC DNA]</scope>
    <source>
        <strain evidence="1 2">Hs30E4-3</strain>
    </source>
</reference>
<dbReference type="AlphaFoldDB" id="A0A6A0B8L5"/>
<keyword evidence="2" id="KW-1185">Reference proteome</keyword>
<accession>A0A6A0B8L5</accession>
<evidence type="ECO:0000313" key="2">
    <source>
        <dbReference type="Proteomes" id="UP000480303"/>
    </source>
</evidence>
<organism evidence="1 2">
    <name type="scientific">Pseudolactococcus hodotermopsidis</name>
    <dbReference type="NCBI Taxonomy" id="2709157"/>
    <lineage>
        <taxon>Bacteria</taxon>
        <taxon>Bacillati</taxon>
        <taxon>Bacillota</taxon>
        <taxon>Bacilli</taxon>
        <taxon>Lactobacillales</taxon>
        <taxon>Streptococcaceae</taxon>
        <taxon>Pseudolactococcus</taxon>
    </lineage>
</organism>
<comment type="caution">
    <text evidence="1">The sequence shown here is derived from an EMBL/GenBank/DDBJ whole genome shotgun (WGS) entry which is preliminary data.</text>
</comment>
<dbReference type="Pfam" id="PF19786">
    <property type="entry name" value="DUF6270"/>
    <property type="match status" value="1"/>
</dbReference>
<sequence>MKKKVAILGSSHFAQPLNFEKVPELAEIYTLVTQRLEMSLIAIMSSSVTFDRELLMSGKDDEITAQLLSEYEKDVLNDIVASNPDVLILDFFSDVNYGVLQTVNGTYLTNKSEYQKNPSFEAIAIADSYRPAFEFNAYVEIWAEALDRFMTFMKTYLPETKVVINGLRFATKGFMNDGSFVQVKGNPSLEYRNKVWGALDKFATENYQIPIISCYTDRSIMEIDGSINTIALEDVYYKYFAIDFTAIVYPEHDVRSVSALSKIDTDLNQPMINNIYAWNLIRNPKFTHEGKFWVNSGQVSFNGREVEIYGGELLLSATQEKSTFFNILSAPINVCATPEDPVTLELEYEVFIEDVFGVELNQDHVFIGRGFKNKIQTTHIEASQRIYTQQAKLLNITSGKWKKIKTMLTVTEPYFRVGPYIKSNTKVKWRNLSLKHPIVDTTSKDD</sequence>
<name>A0A6A0B8L5_9LACT</name>